<evidence type="ECO:0000256" key="8">
    <source>
        <dbReference type="ARBA" id="ARBA00022840"/>
    </source>
</evidence>
<comment type="similarity">
    <text evidence="1">In the N-terminal section; belongs to the CRISPR-associated nuclease Cas3-HD family.</text>
</comment>
<dbReference type="GO" id="GO:0005829">
    <property type="term" value="C:cytosol"/>
    <property type="evidence" value="ECO:0007669"/>
    <property type="project" value="TreeGrafter"/>
</dbReference>
<dbReference type="OrthoDB" id="9810236at2"/>
<dbReference type="GO" id="GO:0003724">
    <property type="term" value="F:RNA helicase activity"/>
    <property type="evidence" value="ECO:0007669"/>
    <property type="project" value="TreeGrafter"/>
</dbReference>
<comment type="similarity">
    <text evidence="2">In the central section; belongs to the CRISPR-associated helicase Cas3 family.</text>
</comment>
<dbReference type="CDD" id="cd09641">
    <property type="entry name" value="Cas3''_I"/>
    <property type="match status" value="1"/>
</dbReference>
<name>A0A510JA46_9FUSO</name>
<organism evidence="13 14">
    <name type="scientific">Pseudoleptotrichia goodfellowii</name>
    <dbReference type="NCBI Taxonomy" id="157692"/>
    <lineage>
        <taxon>Bacteria</taxon>
        <taxon>Fusobacteriati</taxon>
        <taxon>Fusobacteriota</taxon>
        <taxon>Fusobacteriia</taxon>
        <taxon>Fusobacteriales</taxon>
        <taxon>Leptotrichiaceae</taxon>
        <taxon>Pseudoleptotrichia</taxon>
    </lineage>
</organism>
<dbReference type="PROSITE" id="PS51643">
    <property type="entry name" value="HD_CAS3"/>
    <property type="match status" value="1"/>
</dbReference>
<dbReference type="SMART" id="SM00487">
    <property type="entry name" value="DEXDc"/>
    <property type="match status" value="1"/>
</dbReference>
<dbReference type="InterPro" id="IPR001650">
    <property type="entry name" value="Helicase_C-like"/>
</dbReference>
<evidence type="ECO:0000256" key="7">
    <source>
        <dbReference type="ARBA" id="ARBA00022806"/>
    </source>
</evidence>
<dbReference type="InterPro" id="IPR027417">
    <property type="entry name" value="P-loop_NTPase"/>
</dbReference>
<keyword evidence="6" id="KW-0378">Hydrolase</keyword>
<dbReference type="SUPFAM" id="SSF109604">
    <property type="entry name" value="HD-domain/PDEase-like"/>
    <property type="match status" value="1"/>
</dbReference>
<evidence type="ECO:0000256" key="10">
    <source>
        <dbReference type="ARBA" id="ARBA00038437"/>
    </source>
</evidence>
<sequence>MKNQFLAKSTGETILTHTGNLIKNFELLLKLYPNINVDKRLLLLACIYHDLGKINIKFQRKLFKKNDEIQIPHGLLSTAFINSRDLIKEQGFSKSDIKVLAYSVALHHERDLSEIEDKDLKDEVELMNKETFDFTKVLRNLEEEYIRYLKDNRIQEVNNNIRVFNIINDDIKLRVLSKGFYKLHERMYSVDALATKEESMEAFKKYIMVKGLLNKIDYAASSGLTVEYENNFLEKSMNDFLQNVLKKYDSNNDWNDLQKFMINNRDSNVIVVAQTGFGKTEAGLLWIGNNKGFFTLPLRVAINSIYKRIKEQILKDDITKDELTDKLGLLHSDFRSEYLKRFEEKKDKEIEESDFTEERLDEYIGKTKQLSLPLTVCTIDQIFDFVYRAPGFEMKASILAYSKIVIDEIQMYSPNLVASLIYGIKFITDLGGKFAIMTATLPGIIKTLLEKENVSFVTTSPFVNNKIRHKVKIENDVINAEFIKQRYKNNKILVVCNTVKKSKEIYDELKEIGVSGNEINLLHSRFIKKDRFQKENEITKFASPKRFSEKERRIEENIRESGIWIGTQVVEASLDIDFDVLITELSDLNGLFQRMGRCYRSRTLKPEDGYNCFVFTDNCSGIGKSERSVIDEEIHEKSKEKLLNVDGILTEEMKLSMIDEVYSYESLKETQYCQTIEEKLRALKFYIIEYEMSKEKVKEIFRDIHSIDVIPMPIYKENEDEITENIEILQKTYKDCSDIERKKLKLDKIRARNEISQLKVSVPQYDFDESDYNTVEINKYEEIFVMNCDYSFERGIEIIKKSKKLDFEEDLCF</sequence>
<evidence type="ECO:0000256" key="6">
    <source>
        <dbReference type="ARBA" id="ARBA00022801"/>
    </source>
</evidence>
<keyword evidence="9" id="KW-0051">Antiviral defense</keyword>
<dbReference type="GO" id="GO:0005524">
    <property type="term" value="F:ATP binding"/>
    <property type="evidence" value="ECO:0007669"/>
    <property type="project" value="UniProtKB-KW"/>
</dbReference>
<dbReference type="AlphaFoldDB" id="A0A510JA46"/>
<dbReference type="PROSITE" id="PS51194">
    <property type="entry name" value="HELICASE_CTER"/>
    <property type="match status" value="1"/>
</dbReference>
<dbReference type="EMBL" id="AP019822">
    <property type="protein sequence ID" value="BBM36044.1"/>
    <property type="molecule type" value="Genomic_DNA"/>
</dbReference>
<dbReference type="InterPro" id="IPR054712">
    <property type="entry name" value="Cas3-like_dom"/>
</dbReference>
<evidence type="ECO:0000256" key="5">
    <source>
        <dbReference type="ARBA" id="ARBA00022741"/>
    </source>
</evidence>
<dbReference type="InterPro" id="IPR011545">
    <property type="entry name" value="DEAD/DEAH_box_helicase_dom"/>
</dbReference>
<feature type="domain" description="Helicase C-terminal" evidence="11">
    <location>
        <begin position="465"/>
        <end position="656"/>
    </location>
</feature>
<dbReference type="InterPro" id="IPR006474">
    <property type="entry name" value="Helicase_Cas3_CRISPR-ass_core"/>
</dbReference>
<evidence type="ECO:0000256" key="3">
    <source>
        <dbReference type="ARBA" id="ARBA00022722"/>
    </source>
</evidence>
<reference evidence="13 14" key="1">
    <citation type="submission" date="2019-07" db="EMBL/GenBank/DDBJ databases">
        <title>Complete Genome Sequence of Leptotrichia goodfellowii Strain JCM 16774.</title>
        <authorList>
            <person name="Watanabe S."/>
            <person name="Cui L."/>
        </authorList>
    </citation>
    <scope>NUCLEOTIDE SEQUENCE [LARGE SCALE GENOMIC DNA]</scope>
    <source>
        <strain evidence="13 14">JCM16774</strain>
    </source>
</reference>
<keyword evidence="3" id="KW-0540">Nuclease</keyword>
<comment type="similarity">
    <text evidence="10">Belongs to the DEAD box helicase family.</text>
</comment>
<evidence type="ECO:0000256" key="1">
    <source>
        <dbReference type="ARBA" id="ARBA00006847"/>
    </source>
</evidence>
<dbReference type="PANTHER" id="PTHR47959:SF16">
    <property type="entry name" value="CRISPR-ASSOCIATED NUCLEASE_HELICASE CAS3-RELATED"/>
    <property type="match status" value="1"/>
</dbReference>
<dbReference type="InterPro" id="IPR014001">
    <property type="entry name" value="Helicase_ATP-bd"/>
</dbReference>
<evidence type="ECO:0000256" key="2">
    <source>
        <dbReference type="ARBA" id="ARBA00009046"/>
    </source>
</evidence>
<dbReference type="GO" id="GO:0016787">
    <property type="term" value="F:hydrolase activity"/>
    <property type="evidence" value="ECO:0007669"/>
    <property type="project" value="UniProtKB-KW"/>
</dbReference>
<dbReference type="GO" id="GO:0051607">
    <property type="term" value="P:defense response to virus"/>
    <property type="evidence" value="ECO:0007669"/>
    <property type="project" value="UniProtKB-KW"/>
</dbReference>
<evidence type="ECO:0000256" key="4">
    <source>
        <dbReference type="ARBA" id="ARBA00022723"/>
    </source>
</evidence>
<protein>
    <submittedName>
        <fullName evidence="13">CRISPR-associated helicase Cas3</fullName>
    </submittedName>
</protein>
<dbReference type="GO" id="GO:0003676">
    <property type="term" value="F:nucleic acid binding"/>
    <property type="evidence" value="ECO:0007669"/>
    <property type="project" value="InterPro"/>
</dbReference>
<evidence type="ECO:0000259" key="12">
    <source>
        <dbReference type="PROSITE" id="PS51643"/>
    </source>
</evidence>
<dbReference type="Pfam" id="PF22590">
    <property type="entry name" value="Cas3-like_C_2"/>
    <property type="match status" value="1"/>
</dbReference>
<dbReference type="InterPro" id="IPR050079">
    <property type="entry name" value="DEAD_box_RNA_helicase"/>
</dbReference>
<gene>
    <name evidence="13" type="primary">cas3</name>
    <name evidence="13" type="ORF">JCM16774_0976</name>
</gene>
<dbReference type="RefSeq" id="WP_026737451.1">
    <property type="nucleotide sequence ID" value="NZ_AP019822.1"/>
</dbReference>
<keyword evidence="5" id="KW-0547">Nucleotide-binding</keyword>
<dbReference type="NCBIfam" id="TIGR01596">
    <property type="entry name" value="cas3_HD"/>
    <property type="match status" value="1"/>
</dbReference>
<dbReference type="InterPro" id="IPR006483">
    <property type="entry name" value="CRISPR-assoc_Cas3_HD"/>
</dbReference>
<feature type="domain" description="HD Cas3-type" evidence="12">
    <location>
        <begin position="7"/>
        <end position="219"/>
    </location>
</feature>
<dbReference type="PANTHER" id="PTHR47959">
    <property type="entry name" value="ATP-DEPENDENT RNA HELICASE RHLE-RELATED"/>
    <property type="match status" value="1"/>
</dbReference>
<dbReference type="SUPFAM" id="SSF52540">
    <property type="entry name" value="P-loop containing nucleoside triphosphate hydrolases"/>
    <property type="match status" value="1"/>
</dbReference>
<dbReference type="InterPro" id="IPR038257">
    <property type="entry name" value="CRISPR-assoc_Cas3_HD_sf"/>
</dbReference>
<evidence type="ECO:0000313" key="14">
    <source>
        <dbReference type="Proteomes" id="UP000321606"/>
    </source>
</evidence>
<dbReference type="GO" id="GO:0046872">
    <property type="term" value="F:metal ion binding"/>
    <property type="evidence" value="ECO:0007669"/>
    <property type="project" value="UniProtKB-KW"/>
</dbReference>
<dbReference type="STRING" id="714315.GCA_000516535_00967"/>
<accession>A0A510JA46</accession>
<evidence type="ECO:0000256" key="9">
    <source>
        <dbReference type="ARBA" id="ARBA00023118"/>
    </source>
</evidence>
<dbReference type="Pfam" id="PF00270">
    <property type="entry name" value="DEAD"/>
    <property type="match status" value="1"/>
</dbReference>
<dbReference type="KEGG" id="lgo:JCM16774_0976"/>
<dbReference type="Proteomes" id="UP000321606">
    <property type="component" value="Chromosome"/>
</dbReference>
<dbReference type="GO" id="GO:0004518">
    <property type="term" value="F:nuclease activity"/>
    <property type="evidence" value="ECO:0007669"/>
    <property type="project" value="UniProtKB-KW"/>
</dbReference>
<proteinExistence type="inferred from homology"/>
<dbReference type="Gene3D" id="3.40.50.300">
    <property type="entry name" value="P-loop containing nucleotide triphosphate hydrolases"/>
    <property type="match status" value="2"/>
</dbReference>
<evidence type="ECO:0000259" key="11">
    <source>
        <dbReference type="PROSITE" id="PS51194"/>
    </source>
</evidence>
<dbReference type="NCBIfam" id="TIGR01587">
    <property type="entry name" value="cas3_core"/>
    <property type="match status" value="1"/>
</dbReference>
<keyword evidence="8" id="KW-0067">ATP-binding</keyword>
<keyword evidence="4" id="KW-0479">Metal-binding</keyword>
<evidence type="ECO:0000313" key="13">
    <source>
        <dbReference type="EMBL" id="BBM36044.1"/>
    </source>
</evidence>
<dbReference type="Gene3D" id="1.10.3210.30">
    <property type="match status" value="1"/>
</dbReference>
<dbReference type="Pfam" id="PF18019">
    <property type="entry name" value="Cas3_HD"/>
    <property type="match status" value="1"/>
</dbReference>
<keyword evidence="7" id="KW-0347">Helicase</keyword>